<sequence>MPRSIRASVVPYKNLGRAIRRLASSTAPMAYHDSPTYESPEVLAKYAETPLLPKPWSWQVEPSCQWSDQWAFGLEIPHVSREFSLEYDISSPIESLAFIPHSPEPMFVFTAGGRYYSLDERGLLRFNSKFVSNDDFLARFEREIDYGTTGIGILTQDPIYSGLEVKPLAHGVPVQANLAPGSKLVPRGQEYLSQYHALRYPDPHALQGANFLATYSACRSRVHGPATGGAGEQDPS</sequence>
<dbReference type="EMBL" id="JARJCM010000215">
    <property type="protein sequence ID" value="KAJ7022178.1"/>
    <property type="molecule type" value="Genomic_DNA"/>
</dbReference>
<name>A0AAD6WPG4_9AGAR</name>
<reference evidence="1" key="1">
    <citation type="submission" date="2023-03" db="EMBL/GenBank/DDBJ databases">
        <title>Massive genome expansion in bonnet fungi (Mycena s.s.) driven by repeated elements and novel gene families across ecological guilds.</title>
        <authorList>
            <consortium name="Lawrence Berkeley National Laboratory"/>
            <person name="Harder C.B."/>
            <person name="Miyauchi S."/>
            <person name="Viragh M."/>
            <person name="Kuo A."/>
            <person name="Thoen E."/>
            <person name="Andreopoulos B."/>
            <person name="Lu D."/>
            <person name="Skrede I."/>
            <person name="Drula E."/>
            <person name="Henrissat B."/>
            <person name="Morin E."/>
            <person name="Kohler A."/>
            <person name="Barry K."/>
            <person name="LaButti K."/>
            <person name="Morin E."/>
            <person name="Salamov A."/>
            <person name="Lipzen A."/>
            <person name="Mereny Z."/>
            <person name="Hegedus B."/>
            <person name="Baldrian P."/>
            <person name="Stursova M."/>
            <person name="Weitz H."/>
            <person name="Taylor A."/>
            <person name="Grigoriev I.V."/>
            <person name="Nagy L.G."/>
            <person name="Martin F."/>
            <person name="Kauserud H."/>
        </authorList>
    </citation>
    <scope>NUCLEOTIDE SEQUENCE</scope>
    <source>
        <strain evidence="1">CBHHK200</strain>
    </source>
</reference>
<proteinExistence type="predicted"/>
<dbReference type="AlphaFoldDB" id="A0AAD6WPG4"/>
<dbReference type="Proteomes" id="UP001218188">
    <property type="component" value="Unassembled WGS sequence"/>
</dbReference>
<evidence type="ECO:0000313" key="1">
    <source>
        <dbReference type="EMBL" id="KAJ7022178.1"/>
    </source>
</evidence>
<keyword evidence="2" id="KW-1185">Reference proteome</keyword>
<organism evidence="1 2">
    <name type="scientific">Mycena alexandri</name>
    <dbReference type="NCBI Taxonomy" id="1745969"/>
    <lineage>
        <taxon>Eukaryota</taxon>
        <taxon>Fungi</taxon>
        <taxon>Dikarya</taxon>
        <taxon>Basidiomycota</taxon>
        <taxon>Agaricomycotina</taxon>
        <taxon>Agaricomycetes</taxon>
        <taxon>Agaricomycetidae</taxon>
        <taxon>Agaricales</taxon>
        <taxon>Marasmiineae</taxon>
        <taxon>Mycenaceae</taxon>
        <taxon>Mycena</taxon>
    </lineage>
</organism>
<comment type="caution">
    <text evidence="1">The sequence shown here is derived from an EMBL/GenBank/DDBJ whole genome shotgun (WGS) entry which is preliminary data.</text>
</comment>
<accession>A0AAD6WPG4</accession>
<protein>
    <submittedName>
        <fullName evidence="1">Uncharacterized protein</fullName>
    </submittedName>
</protein>
<gene>
    <name evidence="1" type="ORF">C8F04DRAFT_1194745</name>
</gene>
<evidence type="ECO:0000313" key="2">
    <source>
        <dbReference type="Proteomes" id="UP001218188"/>
    </source>
</evidence>